<proteinExistence type="evidence at transcript level"/>
<evidence type="ECO:0000313" key="1">
    <source>
        <dbReference type="EMBL" id="JAC04736.1"/>
    </source>
</evidence>
<name>W8BTQ6_CERCA</name>
<dbReference type="Gene3D" id="3.40.50.11960">
    <property type="match status" value="1"/>
</dbReference>
<accession>W8BTQ6</accession>
<dbReference type="AlphaFoldDB" id="W8BTQ6"/>
<reference evidence="1" key="2">
    <citation type="journal article" date="2014" name="BMC Genomics">
        <title>A genomic perspective to assessing quality of mass-reared SIT flies used in Mediterranean fruit fly (Ceratitis capitata) eradication in California.</title>
        <authorList>
            <person name="Calla B."/>
            <person name="Hall B."/>
            <person name="Hou S."/>
            <person name="Geib S.M."/>
        </authorList>
    </citation>
    <scope>NUCLEOTIDE SEQUENCE</scope>
</reference>
<organism evidence="1">
    <name type="scientific">Ceratitis capitata</name>
    <name type="common">Mediterranean fruit fly</name>
    <name type="synonym">Tephritis capitata</name>
    <dbReference type="NCBI Taxonomy" id="7213"/>
    <lineage>
        <taxon>Eukaryota</taxon>
        <taxon>Metazoa</taxon>
        <taxon>Ecdysozoa</taxon>
        <taxon>Arthropoda</taxon>
        <taxon>Hexapoda</taxon>
        <taxon>Insecta</taxon>
        <taxon>Pterygota</taxon>
        <taxon>Neoptera</taxon>
        <taxon>Endopterygota</taxon>
        <taxon>Diptera</taxon>
        <taxon>Brachycera</taxon>
        <taxon>Muscomorpha</taxon>
        <taxon>Tephritoidea</taxon>
        <taxon>Tephritidae</taxon>
        <taxon>Ceratitis</taxon>
        <taxon>Ceratitis</taxon>
    </lineage>
</organism>
<gene>
    <name evidence="1" type="primary">AAGAB</name>
</gene>
<sequence>MNPLVLVTSNGEQIPNQIVKDILAANGNSADKTSSVSFGSCTYVTYFCDLKTKYYENTIALLPYEGNICELPSEMLKATEMLIVYFDANNKSFKQQLPELCDLVANNDISLGVLLTSKLFDDVNQGLTYGGIKESCKFQFDVIELHNDEEDNGEPTGYKEVIEVLKNNIWSNVKVPGTDDDIPDGDLEEQLEGFENLLTSIQNFKRISNGMERDQMLDEAEKLAELFIKMMNED</sequence>
<dbReference type="OrthoDB" id="9977309at2759"/>
<reference evidence="1" key="1">
    <citation type="submission" date="2013-07" db="EMBL/GenBank/DDBJ databases">
        <authorList>
            <person name="Geib S."/>
        </authorList>
    </citation>
    <scope>NUCLEOTIDE SEQUENCE</scope>
</reference>
<protein>
    <submittedName>
        <fullName evidence="1">Alpha-and gamma-adaptin-binding protein p34</fullName>
    </submittedName>
</protein>
<dbReference type="EMBL" id="GAMC01001820">
    <property type="protein sequence ID" value="JAC04736.1"/>
    <property type="molecule type" value="mRNA"/>
</dbReference>